<gene>
    <name evidence="1" type="ORF">Q2T52_05545</name>
</gene>
<protein>
    <submittedName>
        <fullName evidence="1">DUF3168 domain-containing protein</fullName>
    </submittedName>
</protein>
<name>A0ABT8SUY9_9HYPH</name>
<accession>A0ABT8SUY9</accession>
<evidence type="ECO:0000313" key="2">
    <source>
        <dbReference type="Proteomes" id="UP001169006"/>
    </source>
</evidence>
<dbReference type="RefSeq" id="WP_302075660.1">
    <property type="nucleotide sequence ID" value="NZ_JAUKWQ010000001.1"/>
</dbReference>
<keyword evidence="2" id="KW-1185">Reference proteome</keyword>
<reference evidence="1" key="2">
    <citation type="submission" date="2023-07" db="EMBL/GenBank/DDBJ databases">
        <authorList>
            <person name="Sun H."/>
        </authorList>
    </citation>
    <scope>NUCLEOTIDE SEQUENCE</scope>
    <source>
        <strain evidence="1">05753</strain>
    </source>
</reference>
<sequence length="133" mass="14530">MTRENALLSAIHARLSGDAAIVAEVGSQGICDRLLPRMQLPAVILSEVETRDYSTATEEGFEHILTLEVWASGEGRARAQEIAALVRLSLQDADLTLADGGTLVSLSHQTSRSRREPKTKLSIVEMRFRAVTE</sequence>
<dbReference type="InterPro" id="IPR053745">
    <property type="entry name" value="Viral_Tail_Comp_sf"/>
</dbReference>
<proteinExistence type="predicted"/>
<dbReference type="InterPro" id="IPR021508">
    <property type="entry name" value="Gp17-like"/>
</dbReference>
<dbReference type="EMBL" id="JAUKWQ010000001">
    <property type="protein sequence ID" value="MDO1581557.1"/>
    <property type="molecule type" value="Genomic_DNA"/>
</dbReference>
<evidence type="ECO:0000313" key="1">
    <source>
        <dbReference type="EMBL" id="MDO1581557.1"/>
    </source>
</evidence>
<organism evidence="1 2">
    <name type="scientific">Rhizobium oryzicola</name>
    <dbReference type="NCBI Taxonomy" id="1232668"/>
    <lineage>
        <taxon>Bacteria</taxon>
        <taxon>Pseudomonadati</taxon>
        <taxon>Pseudomonadota</taxon>
        <taxon>Alphaproteobacteria</taxon>
        <taxon>Hyphomicrobiales</taxon>
        <taxon>Rhizobiaceae</taxon>
        <taxon>Rhizobium/Agrobacterium group</taxon>
        <taxon>Rhizobium</taxon>
    </lineage>
</organism>
<dbReference type="Proteomes" id="UP001169006">
    <property type="component" value="Unassembled WGS sequence"/>
</dbReference>
<dbReference type="Pfam" id="PF11367">
    <property type="entry name" value="Tail_completion_gp17"/>
    <property type="match status" value="1"/>
</dbReference>
<comment type="caution">
    <text evidence="1">The sequence shown here is derived from an EMBL/GenBank/DDBJ whole genome shotgun (WGS) entry which is preliminary data.</text>
</comment>
<reference evidence="1" key="1">
    <citation type="journal article" date="2015" name="Int. J. Syst. Evol. Microbiol.">
        <title>Rhizobium oryzicola sp. nov., potential plant-growth-promoting endophytic bacteria isolated from rice roots.</title>
        <authorList>
            <person name="Zhang X.X."/>
            <person name="Gao J.S."/>
            <person name="Cao Y.H."/>
            <person name="Sheirdil R.A."/>
            <person name="Wang X.C."/>
            <person name="Zhang L."/>
        </authorList>
    </citation>
    <scope>NUCLEOTIDE SEQUENCE</scope>
    <source>
        <strain evidence="1">05753</strain>
    </source>
</reference>
<dbReference type="Gene3D" id="3.30.2000.30">
    <property type="match status" value="1"/>
</dbReference>